<name>A0A9W9N6F0_9EURO</name>
<feature type="compositionally biased region" description="Acidic residues" evidence="1">
    <location>
        <begin position="177"/>
        <end position="198"/>
    </location>
</feature>
<dbReference type="AlphaFoldDB" id="A0A9W9N6F0"/>
<feature type="signal peptide" evidence="2">
    <location>
        <begin position="1"/>
        <end position="20"/>
    </location>
</feature>
<dbReference type="EMBL" id="JAPQKQ010000001">
    <property type="protein sequence ID" value="KAJ5213564.1"/>
    <property type="molecule type" value="Genomic_DNA"/>
</dbReference>
<proteinExistence type="predicted"/>
<dbReference type="Proteomes" id="UP001150942">
    <property type="component" value="Unassembled WGS sequence"/>
</dbReference>
<accession>A0A9W9N6F0</accession>
<dbReference type="OrthoDB" id="10646497at2759"/>
<comment type="caution">
    <text evidence="3">The sequence shown here is derived from an EMBL/GenBank/DDBJ whole genome shotgun (WGS) entry which is preliminary data.</text>
</comment>
<reference evidence="3" key="1">
    <citation type="submission" date="2022-11" db="EMBL/GenBank/DDBJ databases">
        <authorList>
            <person name="Petersen C."/>
        </authorList>
    </citation>
    <scope>NUCLEOTIDE SEQUENCE</scope>
    <source>
        <strain evidence="3">IBT 20477</strain>
    </source>
</reference>
<evidence type="ECO:0000256" key="1">
    <source>
        <dbReference type="SAM" id="MobiDB-lite"/>
    </source>
</evidence>
<evidence type="ECO:0000313" key="4">
    <source>
        <dbReference type="Proteomes" id="UP001150942"/>
    </source>
</evidence>
<evidence type="ECO:0000313" key="3">
    <source>
        <dbReference type="EMBL" id="KAJ5213564.1"/>
    </source>
</evidence>
<feature type="region of interest" description="Disordered" evidence="1">
    <location>
        <begin position="59"/>
        <end position="242"/>
    </location>
</feature>
<reference evidence="3" key="2">
    <citation type="journal article" date="2023" name="IMA Fungus">
        <title>Comparative genomic study of the Penicillium genus elucidates a diverse pangenome and 15 lateral gene transfer events.</title>
        <authorList>
            <person name="Petersen C."/>
            <person name="Sorensen T."/>
            <person name="Nielsen M.R."/>
            <person name="Sondergaard T.E."/>
            <person name="Sorensen J.L."/>
            <person name="Fitzpatrick D.A."/>
            <person name="Frisvad J.C."/>
            <person name="Nielsen K.L."/>
        </authorList>
    </citation>
    <scope>NUCLEOTIDE SEQUENCE</scope>
    <source>
        <strain evidence="3">IBT 20477</strain>
    </source>
</reference>
<keyword evidence="2" id="KW-0732">Signal</keyword>
<feature type="compositionally biased region" description="Basic and acidic residues" evidence="1">
    <location>
        <begin position="104"/>
        <end position="114"/>
    </location>
</feature>
<gene>
    <name evidence="3" type="ORF">N7449_000733</name>
</gene>
<protein>
    <submittedName>
        <fullName evidence="3">Uncharacterized protein</fullName>
    </submittedName>
</protein>
<feature type="compositionally biased region" description="Polar residues" evidence="1">
    <location>
        <begin position="149"/>
        <end position="160"/>
    </location>
</feature>
<sequence length="408" mass="45100">MKSLIVVVAFVTAAAGLAYGGHNETGYMPGSYPGILPESEVIDLVSTTTDSETFFDTEEHFTSDNDGDIEMEDVSGMAPMHDEDGSDHSSTSVRASGMAPMRDTGGDHTQRRPEQQGVGMASSSRLEEEEDAPCPRPFLLEPETPIERPSNSAMLPISSQDKGKGVLSRSPNAAGSDFDDSTDGSSDEGSEEDLEEDPNEHSGEGSSHNPDGAPGNGESVRRDTQGFITSMPPGFPKGSKNLTDDQIRQIFEFSNSLKAVVDPDHYYYRQRWHLRKASYALLFEEVLHPENPEFPYRFPEKISKHNVGAGWAIKAQHTRNPSFYTAAGTVRKRADRVTRAHRFPDGIFRHTFPDEGQILPQRPPTISGLYTLMRQDVMIPSVDGQWNQENYRVSTSNPEELTANQMRD</sequence>
<keyword evidence="4" id="KW-1185">Reference proteome</keyword>
<organism evidence="3 4">
    <name type="scientific">Penicillium cf. viridicatum</name>
    <dbReference type="NCBI Taxonomy" id="2972119"/>
    <lineage>
        <taxon>Eukaryota</taxon>
        <taxon>Fungi</taxon>
        <taxon>Dikarya</taxon>
        <taxon>Ascomycota</taxon>
        <taxon>Pezizomycotina</taxon>
        <taxon>Eurotiomycetes</taxon>
        <taxon>Eurotiomycetidae</taxon>
        <taxon>Eurotiales</taxon>
        <taxon>Aspergillaceae</taxon>
        <taxon>Penicillium</taxon>
    </lineage>
</organism>
<evidence type="ECO:0000256" key="2">
    <source>
        <dbReference type="SAM" id="SignalP"/>
    </source>
</evidence>
<feature type="chain" id="PRO_5040950314" evidence="2">
    <location>
        <begin position="21"/>
        <end position="408"/>
    </location>
</feature>